<feature type="compositionally biased region" description="Basic and acidic residues" evidence="1">
    <location>
        <begin position="175"/>
        <end position="188"/>
    </location>
</feature>
<evidence type="ECO:0000313" key="2">
    <source>
        <dbReference type="EMBL" id="GJS62296.1"/>
    </source>
</evidence>
<evidence type="ECO:0000313" key="3">
    <source>
        <dbReference type="Proteomes" id="UP001151760"/>
    </source>
</evidence>
<gene>
    <name evidence="2" type="ORF">Tco_0657080</name>
</gene>
<sequence>MNVASNWNPIIEKFHKRLTSWKAKTLSYGGRLTLLKSVLGALEKWVMVLHFPFGKTLGWGTIRDLRDGHEKDQLDGLLYLLRDFDPSDVEDSWACSLNSNNTYTVSSMRKMIEGNLLPFQEEKIRWNRYLPIKMLRETQKMLQSCKVHLTHAAVQSCGGVGGINQEPDRNNTASRADDNRIHQDIQSE</sequence>
<protein>
    <submittedName>
        <fullName evidence="2">Uncharacterized protein</fullName>
    </submittedName>
</protein>
<reference evidence="2" key="2">
    <citation type="submission" date="2022-01" db="EMBL/GenBank/DDBJ databases">
        <authorList>
            <person name="Yamashiro T."/>
            <person name="Shiraishi A."/>
            <person name="Satake H."/>
            <person name="Nakayama K."/>
        </authorList>
    </citation>
    <scope>NUCLEOTIDE SEQUENCE</scope>
</reference>
<keyword evidence="3" id="KW-1185">Reference proteome</keyword>
<accession>A0ABQ4XBX1</accession>
<dbReference type="PANTHER" id="PTHR33116">
    <property type="entry name" value="REVERSE TRANSCRIPTASE ZINC-BINDING DOMAIN-CONTAINING PROTEIN-RELATED-RELATED"/>
    <property type="match status" value="1"/>
</dbReference>
<dbReference type="Proteomes" id="UP001151760">
    <property type="component" value="Unassembled WGS sequence"/>
</dbReference>
<name>A0ABQ4XBX1_9ASTR</name>
<organism evidence="2 3">
    <name type="scientific">Tanacetum coccineum</name>
    <dbReference type="NCBI Taxonomy" id="301880"/>
    <lineage>
        <taxon>Eukaryota</taxon>
        <taxon>Viridiplantae</taxon>
        <taxon>Streptophyta</taxon>
        <taxon>Embryophyta</taxon>
        <taxon>Tracheophyta</taxon>
        <taxon>Spermatophyta</taxon>
        <taxon>Magnoliopsida</taxon>
        <taxon>eudicotyledons</taxon>
        <taxon>Gunneridae</taxon>
        <taxon>Pentapetalae</taxon>
        <taxon>asterids</taxon>
        <taxon>campanulids</taxon>
        <taxon>Asterales</taxon>
        <taxon>Asteraceae</taxon>
        <taxon>Asteroideae</taxon>
        <taxon>Anthemideae</taxon>
        <taxon>Anthemidinae</taxon>
        <taxon>Tanacetum</taxon>
    </lineage>
</organism>
<feature type="region of interest" description="Disordered" evidence="1">
    <location>
        <begin position="158"/>
        <end position="188"/>
    </location>
</feature>
<reference evidence="2" key="1">
    <citation type="journal article" date="2022" name="Int. J. Mol. Sci.">
        <title>Draft Genome of Tanacetum Coccineum: Genomic Comparison of Closely Related Tanacetum-Family Plants.</title>
        <authorList>
            <person name="Yamashiro T."/>
            <person name="Shiraishi A."/>
            <person name="Nakayama K."/>
            <person name="Satake H."/>
        </authorList>
    </citation>
    <scope>NUCLEOTIDE SEQUENCE</scope>
</reference>
<dbReference type="PANTHER" id="PTHR33116:SF78">
    <property type="entry name" value="OS12G0587133 PROTEIN"/>
    <property type="match status" value="1"/>
</dbReference>
<evidence type="ECO:0000256" key="1">
    <source>
        <dbReference type="SAM" id="MobiDB-lite"/>
    </source>
</evidence>
<dbReference type="EMBL" id="BQNB010009350">
    <property type="protein sequence ID" value="GJS62296.1"/>
    <property type="molecule type" value="Genomic_DNA"/>
</dbReference>
<proteinExistence type="predicted"/>
<comment type="caution">
    <text evidence="2">The sequence shown here is derived from an EMBL/GenBank/DDBJ whole genome shotgun (WGS) entry which is preliminary data.</text>
</comment>